<dbReference type="KEGG" id="cte:CT2228"/>
<dbReference type="EMBL" id="AE006470">
    <property type="protein sequence ID" value="AAM73444.1"/>
    <property type="molecule type" value="Genomic_DNA"/>
</dbReference>
<evidence type="ECO:0000313" key="1">
    <source>
        <dbReference type="EMBL" id="AAM73444.1"/>
    </source>
</evidence>
<dbReference type="HOGENOM" id="CLU_2697909_0_0_10"/>
<protein>
    <submittedName>
        <fullName evidence="1">Uncharacterized protein</fullName>
    </submittedName>
</protein>
<name>Q8KAD5_CHLTE</name>
<organism evidence="1 2">
    <name type="scientific">Chlorobaculum tepidum (strain ATCC 49652 / DSM 12025 / NBRC 103806 / TLS)</name>
    <name type="common">Chlorobium tepidum</name>
    <dbReference type="NCBI Taxonomy" id="194439"/>
    <lineage>
        <taxon>Bacteria</taxon>
        <taxon>Pseudomonadati</taxon>
        <taxon>Chlorobiota</taxon>
        <taxon>Chlorobiia</taxon>
        <taxon>Chlorobiales</taxon>
        <taxon>Chlorobiaceae</taxon>
        <taxon>Chlorobaculum</taxon>
    </lineage>
</organism>
<evidence type="ECO:0000313" key="2">
    <source>
        <dbReference type="Proteomes" id="UP000001007"/>
    </source>
</evidence>
<sequence length="73" mass="7948">MMVCVVFNGRFSIALQALSPESKKKMEDRMMKMRGCSDDAASLDPETAGNVRLGIIDRIRPADGSARIDFVGA</sequence>
<reference evidence="1 2" key="1">
    <citation type="journal article" date="2002" name="Proc. Natl. Acad. Sci. U.S.A.">
        <title>The complete genome sequence of Chlorobium tepidum TLS, a photosynthetic, anaerobic, green-sulfur bacterium.</title>
        <authorList>
            <person name="Eisen J.A."/>
            <person name="Nelson K.E."/>
            <person name="Paulsen I.T."/>
            <person name="Heidelberg J.F."/>
            <person name="Wu M."/>
            <person name="Dodson R.J."/>
            <person name="Deboy R."/>
            <person name="Gwinn M.L."/>
            <person name="Nelson W.C."/>
            <person name="Haft D.H."/>
            <person name="Hickey E.K."/>
            <person name="Peterson J.D."/>
            <person name="Durkin A.S."/>
            <person name="Kolonay J.L."/>
            <person name="Yang F."/>
            <person name="Holt I."/>
            <person name="Umayam L.A."/>
            <person name="Mason T."/>
            <person name="Brenner M."/>
            <person name="Shea T.P."/>
            <person name="Parksey D."/>
            <person name="Nierman W.C."/>
            <person name="Feldblyum T.V."/>
            <person name="Hansen C.L."/>
            <person name="Craven M.B."/>
            <person name="Radune D."/>
            <person name="Vamathevan J."/>
            <person name="Khouri H."/>
            <person name="White O."/>
            <person name="Gruber T.M."/>
            <person name="Ketchum K.A."/>
            <person name="Venter J.C."/>
            <person name="Tettelin H."/>
            <person name="Bryant D.A."/>
            <person name="Fraser C.M."/>
        </authorList>
    </citation>
    <scope>NUCLEOTIDE SEQUENCE [LARGE SCALE GENOMIC DNA]</scope>
    <source>
        <strain evidence="2">ATCC 49652 / DSM 12025 / NBRC 103806 / TLS</strain>
    </source>
</reference>
<dbReference type="EnsemblBacteria" id="AAM73444">
    <property type="protein sequence ID" value="AAM73444"/>
    <property type="gene ID" value="CT2228"/>
</dbReference>
<dbReference type="Proteomes" id="UP000001007">
    <property type="component" value="Chromosome"/>
</dbReference>
<dbReference type="AlphaFoldDB" id="Q8KAD5"/>
<proteinExistence type="predicted"/>
<accession>Q8KAD5</accession>
<keyword evidence="2" id="KW-1185">Reference proteome</keyword>
<gene>
    <name evidence="1" type="ordered locus">CT2228</name>
</gene>